<feature type="region of interest" description="Disordered" evidence="4">
    <location>
        <begin position="478"/>
        <end position="498"/>
    </location>
</feature>
<feature type="domain" description="Gp5/Type VI secretion system Vgr protein OB-fold" evidence="5">
    <location>
        <begin position="403"/>
        <end position="470"/>
    </location>
</feature>
<comment type="caution">
    <text evidence="7">The sequence shown here is derived from an EMBL/GenBank/DDBJ whole genome shotgun (WGS) entry which is preliminary data.</text>
</comment>
<dbReference type="SUPFAM" id="SSF69349">
    <property type="entry name" value="Phage fibre proteins"/>
    <property type="match status" value="1"/>
</dbReference>
<dbReference type="NCBIfam" id="TIGR03361">
    <property type="entry name" value="VI_Rhs_Vgr"/>
    <property type="match status" value="1"/>
</dbReference>
<dbReference type="OrthoDB" id="9762420at2"/>
<feature type="compositionally biased region" description="Low complexity" evidence="4">
    <location>
        <begin position="485"/>
        <end position="496"/>
    </location>
</feature>
<feature type="domain" description="Gp5/Type VI secretion system Vgr C-terminal trimerisation" evidence="6">
    <location>
        <begin position="490"/>
        <end position="533"/>
    </location>
</feature>
<dbReference type="Proteomes" id="UP000075787">
    <property type="component" value="Unassembled WGS sequence"/>
</dbReference>
<dbReference type="PANTHER" id="PTHR32305">
    <property type="match status" value="1"/>
</dbReference>
<evidence type="ECO:0000259" key="5">
    <source>
        <dbReference type="Pfam" id="PF04717"/>
    </source>
</evidence>
<dbReference type="Pfam" id="PF05954">
    <property type="entry name" value="Phage_GPD"/>
    <property type="match status" value="1"/>
</dbReference>
<dbReference type="Gene3D" id="3.55.50.10">
    <property type="entry name" value="Baseplate protein-like domains"/>
    <property type="match status" value="1"/>
</dbReference>
<comment type="subcellular location">
    <subcellularLocation>
        <location evidence="1">Secreted</location>
    </subcellularLocation>
</comment>
<proteinExistence type="inferred from homology"/>
<dbReference type="InterPro" id="IPR006531">
    <property type="entry name" value="Gp5/Vgr_OB"/>
</dbReference>
<dbReference type="GO" id="GO:0005576">
    <property type="term" value="C:extracellular region"/>
    <property type="evidence" value="ECO:0007669"/>
    <property type="project" value="UniProtKB-SubCell"/>
</dbReference>
<dbReference type="InterPro" id="IPR054030">
    <property type="entry name" value="Gp5_Vgr_C"/>
</dbReference>
<keyword evidence="3" id="KW-0964">Secreted</keyword>
<dbReference type="InterPro" id="IPR037026">
    <property type="entry name" value="Vgr_OB-fold_dom_sf"/>
</dbReference>
<evidence type="ECO:0000256" key="4">
    <source>
        <dbReference type="SAM" id="MobiDB-lite"/>
    </source>
</evidence>
<dbReference type="PANTHER" id="PTHR32305:SF15">
    <property type="entry name" value="PROTEIN RHSA-RELATED"/>
    <property type="match status" value="1"/>
</dbReference>
<evidence type="ECO:0000259" key="6">
    <source>
        <dbReference type="Pfam" id="PF22178"/>
    </source>
</evidence>
<dbReference type="SUPFAM" id="SSF69279">
    <property type="entry name" value="Phage tail proteins"/>
    <property type="match status" value="2"/>
</dbReference>
<accession>A0A162LXF1</accession>
<sequence length="909" mass="97104">MMEGGLGSLGGAPISSAPIQDGRLLVLDTSLGRDVFLLEKLEGFEALSTLFRFELRVRATREDVAPDELIGRPVGFSLELPAGSAGGDRRHWCGIVTELSADEAVARGRRAYTLVVRPWTWLLTQTSDCRIFQDMTSLEIMRRIFTENGFQDFDFGGVINTPPKRDYCVQYRETDFDFVARLMEEDGLFWTFRHREDAHLLVVADGVHAYRPAPDEVLRFAPTDIDLNGVIRWDRHFRFVTGAVARSDYDYEAPEVDLAGRAGSVAGLTTNGPYEIYDWHGRHLTPESGRRGAARWMAAIESDVDHVEALATNRCLAPGDMFTLTGHPSEIENGSPHVVTAVSHRASAEGYEVGTAGDAPRYAAEFRAIPAATRYVTPETTPRPTIDGVQTATVVGPKGEEIHTDRYGRIKVRFPWDRYATGDDRSSCWIRVMQPWGGRGMGVQTIPRIGMEVMVAFIEGDPDRPLVVGTVPNAETMPPLTLPATKTRTSFKSTTSPGGGGFNELSFEDLAGAEELLFRAERDHARMAGRNRMINTANVSTEDTNTLWGSAVGNSEVVKTRANVLIQHVMSRIILDGERVRFEHTNGHFFDLSAEGISFSSTNKLLQVRNTDNFIFVNKDGVVRKGKVLLDEDAGGTSSVTISADGVGSNGPVVMLNCGPAYGDYVQNQPATPGTEGDREAWKAEGEAWAGTRDGDGGTARVMGGEGSVTADDGRVEAEFKGGGAFLDGDLEGEYGSVGGKLNVLGAEGKGHAGVGYGAGAYGEARASMIDANVRGALGDLETGGVGGQAEYRQMAASAKGEILLGDDGRRAGLALGGMASASALEGGLQGDVTIPIGWLPWVPDDYTINLQGRLTGAAGTVAASAGGFGYYDYGGDGRVHGGAYAKLGAILGAGVRLKGSIGPSGGGE</sequence>
<dbReference type="Gene3D" id="2.30.110.50">
    <property type="match status" value="1"/>
</dbReference>
<gene>
    <name evidence="7" type="ORF">AUP44_19910</name>
</gene>
<name>A0A162LXF1_9PROT</name>
<reference evidence="7 8" key="1">
    <citation type="submission" date="2015-12" db="EMBL/GenBank/DDBJ databases">
        <title>Genome sequence of Tistrella mobilis MCCC 1A02139.</title>
        <authorList>
            <person name="Lu L."/>
            <person name="Lai Q."/>
            <person name="Shao Z."/>
            <person name="Qian P."/>
        </authorList>
    </citation>
    <scope>NUCLEOTIDE SEQUENCE [LARGE SCALE GENOMIC DNA]</scope>
    <source>
        <strain evidence="7 8">MCCC 1A02139</strain>
    </source>
</reference>
<protein>
    <submittedName>
        <fullName evidence="7">Uncharacterized protein</fullName>
    </submittedName>
</protein>
<evidence type="ECO:0000256" key="2">
    <source>
        <dbReference type="ARBA" id="ARBA00005558"/>
    </source>
</evidence>
<evidence type="ECO:0000313" key="8">
    <source>
        <dbReference type="Proteomes" id="UP000075787"/>
    </source>
</evidence>
<dbReference type="InterPro" id="IPR050708">
    <property type="entry name" value="T6SS_VgrG/RHS"/>
</dbReference>
<evidence type="ECO:0000313" key="7">
    <source>
        <dbReference type="EMBL" id="KYO57485.1"/>
    </source>
</evidence>
<dbReference type="EMBL" id="LPZR01000020">
    <property type="protein sequence ID" value="KYO57485.1"/>
    <property type="molecule type" value="Genomic_DNA"/>
</dbReference>
<dbReference type="AlphaFoldDB" id="A0A162LXF1"/>
<comment type="similarity">
    <text evidence="2">Belongs to the VgrG protein family.</text>
</comment>
<organism evidence="7 8">
    <name type="scientific">Tistrella mobilis</name>
    <dbReference type="NCBI Taxonomy" id="171437"/>
    <lineage>
        <taxon>Bacteria</taxon>
        <taxon>Pseudomonadati</taxon>
        <taxon>Pseudomonadota</taxon>
        <taxon>Alphaproteobacteria</taxon>
        <taxon>Geminicoccales</taxon>
        <taxon>Geminicoccaceae</taxon>
        <taxon>Tistrella</taxon>
    </lineage>
</organism>
<dbReference type="Pfam" id="PF22178">
    <property type="entry name" value="Gp5_trimer_C"/>
    <property type="match status" value="1"/>
</dbReference>
<evidence type="ECO:0000256" key="3">
    <source>
        <dbReference type="ARBA" id="ARBA00022525"/>
    </source>
</evidence>
<dbReference type="InterPro" id="IPR006533">
    <property type="entry name" value="T6SS_Vgr_RhsGE"/>
</dbReference>
<dbReference type="NCBIfam" id="TIGR01646">
    <property type="entry name" value="vgr_GE"/>
    <property type="match status" value="1"/>
</dbReference>
<dbReference type="Gene3D" id="2.40.50.230">
    <property type="entry name" value="Gp5 N-terminal domain"/>
    <property type="match status" value="1"/>
</dbReference>
<dbReference type="Pfam" id="PF04717">
    <property type="entry name" value="Phage_base_V"/>
    <property type="match status" value="1"/>
</dbReference>
<evidence type="ECO:0000256" key="1">
    <source>
        <dbReference type="ARBA" id="ARBA00004613"/>
    </source>
</evidence>
<dbReference type="SUPFAM" id="SSF69255">
    <property type="entry name" value="gp5 N-terminal domain-like"/>
    <property type="match status" value="1"/>
</dbReference>
<dbReference type="InterPro" id="IPR017847">
    <property type="entry name" value="T6SS_RhsGE_Vgr_subset"/>
</dbReference>
<dbReference type="Gene3D" id="4.10.220.110">
    <property type="match status" value="1"/>
</dbReference>